<comment type="similarity">
    <text evidence="1">Belongs to the CutC family.</text>
</comment>
<reference evidence="3 4" key="1">
    <citation type="submission" date="2021-01" db="EMBL/GenBank/DDBJ databases">
        <title>Genome public.</title>
        <authorList>
            <person name="Liu C."/>
            <person name="Sun Q."/>
        </authorList>
    </citation>
    <scope>NUCLEOTIDE SEQUENCE [LARGE SCALE GENOMIC DNA]</scope>
    <source>
        <strain evidence="3 4">YIM B02515</strain>
    </source>
</reference>
<evidence type="ECO:0000313" key="4">
    <source>
        <dbReference type="Proteomes" id="UP000632377"/>
    </source>
</evidence>
<dbReference type="PANTHER" id="PTHR12598">
    <property type="entry name" value="COPPER HOMEOSTASIS PROTEIN CUTC"/>
    <property type="match status" value="1"/>
</dbReference>
<name>A0ABS1TBF4_9CLOT</name>
<dbReference type="Proteomes" id="UP000632377">
    <property type="component" value="Unassembled WGS sequence"/>
</dbReference>
<protein>
    <recommendedName>
        <fullName evidence="2">Copper homeostasis protein cutC homolog</fullName>
    </recommendedName>
</protein>
<evidence type="ECO:0000256" key="2">
    <source>
        <dbReference type="ARBA" id="ARBA00019014"/>
    </source>
</evidence>
<gene>
    <name evidence="3" type="ORF">JK636_13075</name>
</gene>
<comment type="caution">
    <text evidence="3">The sequence shown here is derived from an EMBL/GenBank/DDBJ whole genome shotgun (WGS) entry which is preliminary data.</text>
</comment>
<dbReference type="InterPro" id="IPR036822">
    <property type="entry name" value="CutC-like_dom_sf"/>
</dbReference>
<organism evidence="3 4">
    <name type="scientific">Clostridium rhizosphaerae</name>
    <dbReference type="NCBI Taxonomy" id="2803861"/>
    <lineage>
        <taxon>Bacteria</taxon>
        <taxon>Bacillati</taxon>
        <taxon>Bacillota</taxon>
        <taxon>Clostridia</taxon>
        <taxon>Eubacteriales</taxon>
        <taxon>Clostridiaceae</taxon>
        <taxon>Clostridium</taxon>
    </lineage>
</organism>
<sequence>MVEICCGSYYDCIQAYKGKADRVELNSALYMGGLTPSIANLILTKKNTDLKVICMSRPRGAGFYYNKEYFEILLLDIKVMLEYGADGIAFGCLEESGDINVSQIKEVVDTIKSYGKEKEVVFHRAFDCVNNPFKSVENLIGLGVDRILTSGLEPKAEQGMELLKNLQKDYGSEIEILAGSGINTENAKKIMDYTGITQIHSSCKSWLKDKTTTKNHVSYAYANDDFSYDTVDSRVVEELVKIIHQ</sequence>
<evidence type="ECO:0000256" key="1">
    <source>
        <dbReference type="ARBA" id="ARBA00007768"/>
    </source>
</evidence>
<dbReference type="Pfam" id="PF03932">
    <property type="entry name" value="CutC"/>
    <property type="match status" value="1"/>
</dbReference>
<dbReference type="EMBL" id="JAESWC010000008">
    <property type="protein sequence ID" value="MBL4936689.1"/>
    <property type="molecule type" value="Genomic_DNA"/>
</dbReference>
<dbReference type="Gene3D" id="3.20.20.380">
    <property type="entry name" value="Copper homeostasis (CutC) domain"/>
    <property type="match status" value="1"/>
</dbReference>
<dbReference type="SUPFAM" id="SSF110395">
    <property type="entry name" value="CutC-like"/>
    <property type="match status" value="1"/>
</dbReference>
<dbReference type="PANTHER" id="PTHR12598:SF0">
    <property type="entry name" value="COPPER HOMEOSTASIS PROTEIN CUTC HOMOLOG"/>
    <property type="match status" value="1"/>
</dbReference>
<accession>A0ABS1TBF4</accession>
<proteinExistence type="inferred from homology"/>
<keyword evidence="4" id="KW-1185">Reference proteome</keyword>
<evidence type="ECO:0000313" key="3">
    <source>
        <dbReference type="EMBL" id="MBL4936689.1"/>
    </source>
</evidence>
<dbReference type="InterPro" id="IPR005627">
    <property type="entry name" value="CutC-like"/>
</dbReference>